<proteinExistence type="predicted"/>
<dbReference type="Pfam" id="PF00010">
    <property type="entry name" value="HLH"/>
    <property type="match status" value="1"/>
</dbReference>
<evidence type="ECO:0000256" key="6">
    <source>
        <dbReference type="SAM" id="MobiDB-lite"/>
    </source>
</evidence>
<keyword evidence="9" id="KW-1185">Reference proteome</keyword>
<gene>
    <name evidence="8" type="ORF">M0R45_017855</name>
</gene>
<dbReference type="GO" id="GO:0046983">
    <property type="term" value="F:protein dimerization activity"/>
    <property type="evidence" value="ECO:0007669"/>
    <property type="project" value="InterPro"/>
</dbReference>
<dbReference type="AlphaFoldDB" id="A0AAW1XXJ8"/>
<dbReference type="Proteomes" id="UP001457282">
    <property type="component" value="Unassembled WGS sequence"/>
</dbReference>
<protein>
    <recommendedName>
        <fullName evidence="7">BHLH domain-containing protein</fullName>
    </recommendedName>
</protein>
<dbReference type="InterPro" id="IPR036638">
    <property type="entry name" value="HLH_DNA-bd_sf"/>
</dbReference>
<evidence type="ECO:0000256" key="4">
    <source>
        <dbReference type="ARBA" id="ARBA00023163"/>
    </source>
</evidence>
<dbReference type="PANTHER" id="PTHR16223">
    <property type="entry name" value="TRANSCRIPTION FACTOR BHLH83-RELATED"/>
    <property type="match status" value="1"/>
</dbReference>
<evidence type="ECO:0000256" key="1">
    <source>
        <dbReference type="ARBA" id="ARBA00004123"/>
    </source>
</evidence>
<comment type="caution">
    <text evidence="8">The sequence shown here is derived from an EMBL/GenBank/DDBJ whole genome shotgun (WGS) entry which is preliminary data.</text>
</comment>
<dbReference type="EMBL" id="JBEDUW010000003">
    <property type="protein sequence ID" value="KAK9941238.1"/>
    <property type="molecule type" value="Genomic_DNA"/>
</dbReference>
<dbReference type="FunFam" id="4.10.280.10:FF:000021">
    <property type="entry name" value="Transcription factor bHLH130 family"/>
    <property type="match status" value="1"/>
</dbReference>
<evidence type="ECO:0000256" key="2">
    <source>
        <dbReference type="ARBA" id="ARBA00023015"/>
    </source>
</evidence>
<dbReference type="InterPro" id="IPR011598">
    <property type="entry name" value="bHLH_dom"/>
</dbReference>
<reference evidence="8 9" key="1">
    <citation type="journal article" date="2023" name="G3 (Bethesda)">
        <title>A chromosome-length genome assembly and annotation of blackberry (Rubus argutus, cv. 'Hillquist').</title>
        <authorList>
            <person name="Bruna T."/>
            <person name="Aryal R."/>
            <person name="Dudchenko O."/>
            <person name="Sargent D.J."/>
            <person name="Mead D."/>
            <person name="Buti M."/>
            <person name="Cavallini A."/>
            <person name="Hytonen T."/>
            <person name="Andres J."/>
            <person name="Pham M."/>
            <person name="Weisz D."/>
            <person name="Mascagni F."/>
            <person name="Usai G."/>
            <person name="Natali L."/>
            <person name="Bassil N."/>
            <person name="Fernandez G.E."/>
            <person name="Lomsadze A."/>
            <person name="Armour M."/>
            <person name="Olukolu B."/>
            <person name="Poorten T."/>
            <person name="Britton C."/>
            <person name="Davik J."/>
            <person name="Ashrafi H."/>
            <person name="Aiden E.L."/>
            <person name="Borodovsky M."/>
            <person name="Worthington M."/>
        </authorList>
    </citation>
    <scope>NUCLEOTIDE SEQUENCE [LARGE SCALE GENOMIC DNA]</scope>
    <source>
        <strain evidence="8">PI 553951</strain>
    </source>
</reference>
<evidence type="ECO:0000313" key="9">
    <source>
        <dbReference type="Proteomes" id="UP001457282"/>
    </source>
</evidence>
<evidence type="ECO:0000256" key="3">
    <source>
        <dbReference type="ARBA" id="ARBA00023125"/>
    </source>
</evidence>
<dbReference type="PANTHER" id="PTHR16223:SF349">
    <property type="entry name" value="OS09G0487900 PROTEIN"/>
    <property type="match status" value="1"/>
</dbReference>
<feature type="compositionally biased region" description="Polar residues" evidence="6">
    <location>
        <begin position="200"/>
        <end position="218"/>
    </location>
</feature>
<dbReference type="SUPFAM" id="SSF47459">
    <property type="entry name" value="HLH, helix-loop-helix DNA-binding domain"/>
    <property type="match status" value="1"/>
</dbReference>
<dbReference type="GO" id="GO:0005634">
    <property type="term" value="C:nucleus"/>
    <property type="evidence" value="ECO:0007669"/>
    <property type="project" value="UniProtKB-SubCell"/>
</dbReference>
<dbReference type="InterPro" id="IPR045843">
    <property type="entry name" value="IND-like"/>
</dbReference>
<evidence type="ECO:0000313" key="8">
    <source>
        <dbReference type="EMBL" id="KAK9941238.1"/>
    </source>
</evidence>
<dbReference type="GO" id="GO:0000981">
    <property type="term" value="F:DNA-binding transcription factor activity, RNA polymerase II-specific"/>
    <property type="evidence" value="ECO:0007669"/>
    <property type="project" value="TreeGrafter"/>
</dbReference>
<dbReference type="CDD" id="cd11393">
    <property type="entry name" value="bHLH_AtbHLH_like"/>
    <property type="match status" value="1"/>
</dbReference>
<accession>A0AAW1XXJ8</accession>
<feature type="domain" description="BHLH" evidence="7">
    <location>
        <begin position="348"/>
        <end position="398"/>
    </location>
</feature>
<keyword evidence="5" id="KW-0539">Nucleus</keyword>
<dbReference type="InterPro" id="IPR045239">
    <property type="entry name" value="bHLH95_bHLH"/>
</dbReference>
<name>A0AAW1XXJ8_RUBAR</name>
<evidence type="ECO:0000256" key="5">
    <source>
        <dbReference type="ARBA" id="ARBA00023242"/>
    </source>
</evidence>
<comment type="subcellular location">
    <subcellularLocation>
        <location evidence="1">Nucleus</location>
    </subcellularLocation>
</comment>
<dbReference type="Gene3D" id="4.10.280.10">
    <property type="entry name" value="Helix-loop-helix DNA-binding domain"/>
    <property type="match status" value="1"/>
</dbReference>
<dbReference type="GO" id="GO:0000978">
    <property type="term" value="F:RNA polymerase II cis-regulatory region sequence-specific DNA binding"/>
    <property type="evidence" value="ECO:0007669"/>
    <property type="project" value="TreeGrafter"/>
</dbReference>
<keyword evidence="4" id="KW-0804">Transcription</keyword>
<evidence type="ECO:0000259" key="7">
    <source>
        <dbReference type="PROSITE" id="PS50888"/>
    </source>
</evidence>
<organism evidence="8 9">
    <name type="scientific">Rubus argutus</name>
    <name type="common">Southern blackberry</name>
    <dbReference type="NCBI Taxonomy" id="59490"/>
    <lineage>
        <taxon>Eukaryota</taxon>
        <taxon>Viridiplantae</taxon>
        <taxon>Streptophyta</taxon>
        <taxon>Embryophyta</taxon>
        <taxon>Tracheophyta</taxon>
        <taxon>Spermatophyta</taxon>
        <taxon>Magnoliopsida</taxon>
        <taxon>eudicotyledons</taxon>
        <taxon>Gunneridae</taxon>
        <taxon>Pentapetalae</taxon>
        <taxon>rosids</taxon>
        <taxon>fabids</taxon>
        <taxon>Rosales</taxon>
        <taxon>Rosaceae</taxon>
        <taxon>Rosoideae</taxon>
        <taxon>Rosoideae incertae sedis</taxon>
        <taxon>Rubus</taxon>
    </lineage>
</organism>
<feature type="region of interest" description="Disordered" evidence="6">
    <location>
        <begin position="200"/>
        <end position="230"/>
    </location>
</feature>
<dbReference type="PROSITE" id="PS50888">
    <property type="entry name" value="BHLH"/>
    <property type="match status" value="1"/>
</dbReference>
<sequence length="419" mass="45846">MESDLQQQHHKPQQHMNSSLLRYRSAPSSYFANVLDTEYSEPFFNRAASPETEGILARFMTNQGGDGGGGVTEEIVPHHKVTENQQPQFLVPKVDTEAGMIQQQQQQQSHMNNYSSQGFYQIPSSEPPLPNQNLTSSNEGTAAAYQMGSNHLPPMKTGGVTHSNLIRHSSSPAGLFSNINIDVAGYAALRGMGNFGASNSTNEEASFSPASRLKNFSSGPPPSTSGLMSPISEIGEKRMRSNNQDATGGGFGEGRGNNYVSGFPIGSWEESSLLADDIIGSTGFRDDDDDVKAITGLNASETQNMDVRSRPLAHHLSLPKTSAEMAVIENFLQFQDSVPCKIRAKRGCATHPRSIAERVRRTRISERMRKLQELVPNMDKQTNTADMLDLAVDYIKDLQSQVQTLSQTRATCTCSNKQQ</sequence>
<dbReference type="SMART" id="SM00353">
    <property type="entry name" value="HLH"/>
    <property type="match status" value="1"/>
</dbReference>
<keyword evidence="2" id="KW-0805">Transcription regulation</keyword>
<keyword evidence="3" id="KW-0238">DNA-binding</keyword>